<accession>A0ABS3AR24</accession>
<reference evidence="8 9" key="1">
    <citation type="submission" date="2021-02" db="EMBL/GenBank/DDBJ databases">
        <title>Activity-based single-cell genomes from oceanic crustal fluid captures similar information to metagenomic and metatranscriptomic surveys with orders of magnitude less sampling.</title>
        <authorList>
            <person name="D'Angelo T.S."/>
            <person name="Orcutt B.N."/>
        </authorList>
    </citation>
    <scope>NUCLEOTIDE SEQUENCE [LARGE SCALE GENOMIC DNA]</scope>
    <source>
        <strain evidence="8">AH-315-G07</strain>
    </source>
</reference>
<gene>
    <name evidence="8" type="ORF">JYU14_00505</name>
</gene>
<protein>
    <submittedName>
        <fullName evidence="8">Flagellar biosynthetic protein FliR</fullName>
    </submittedName>
</protein>
<evidence type="ECO:0000256" key="3">
    <source>
        <dbReference type="ARBA" id="ARBA00022475"/>
    </source>
</evidence>
<keyword evidence="8" id="KW-0969">Cilium</keyword>
<keyword evidence="6 7" id="KW-0472">Membrane</keyword>
<dbReference type="InterPro" id="IPR002010">
    <property type="entry name" value="T3SS_IM_R"/>
</dbReference>
<dbReference type="EMBL" id="JAFITR010000006">
    <property type="protein sequence ID" value="MBN4066549.1"/>
    <property type="molecule type" value="Genomic_DNA"/>
</dbReference>
<feature type="transmembrane region" description="Helical" evidence="7">
    <location>
        <begin position="215"/>
        <end position="238"/>
    </location>
</feature>
<feature type="transmembrane region" description="Helical" evidence="7">
    <location>
        <begin position="250"/>
        <end position="273"/>
    </location>
</feature>
<feature type="transmembrane region" description="Helical" evidence="7">
    <location>
        <begin position="75"/>
        <end position="97"/>
    </location>
</feature>
<evidence type="ECO:0000256" key="7">
    <source>
        <dbReference type="SAM" id="Phobius"/>
    </source>
</evidence>
<keyword evidence="3" id="KW-1003">Cell membrane</keyword>
<evidence type="ECO:0000256" key="4">
    <source>
        <dbReference type="ARBA" id="ARBA00022692"/>
    </source>
</evidence>
<keyword evidence="4 7" id="KW-0812">Transmembrane</keyword>
<dbReference type="Pfam" id="PF01311">
    <property type="entry name" value="Bac_export_1"/>
    <property type="match status" value="1"/>
</dbReference>
<dbReference type="PANTHER" id="PTHR30065">
    <property type="entry name" value="FLAGELLAR BIOSYNTHETIC PROTEIN FLIR"/>
    <property type="match status" value="1"/>
</dbReference>
<name>A0ABS3AR24_9BACT</name>
<evidence type="ECO:0000256" key="2">
    <source>
        <dbReference type="ARBA" id="ARBA00009772"/>
    </source>
</evidence>
<feature type="transmembrane region" description="Helical" evidence="7">
    <location>
        <begin position="12"/>
        <end position="29"/>
    </location>
</feature>
<evidence type="ECO:0000313" key="9">
    <source>
        <dbReference type="Proteomes" id="UP000722121"/>
    </source>
</evidence>
<dbReference type="PRINTS" id="PR00953">
    <property type="entry name" value="TYPE3IMRPROT"/>
</dbReference>
<evidence type="ECO:0000256" key="5">
    <source>
        <dbReference type="ARBA" id="ARBA00022989"/>
    </source>
</evidence>
<comment type="similarity">
    <text evidence="2">Belongs to the FliR/MopE/SpaR family.</text>
</comment>
<organism evidence="8 9">
    <name type="scientific">Simkania negevensis</name>
    <dbReference type="NCBI Taxonomy" id="83561"/>
    <lineage>
        <taxon>Bacteria</taxon>
        <taxon>Pseudomonadati</taxon>
        <taxon>Chlamydiota</taxon>
        <taxon>Chlamydiia</taxon>
        <taxon>Parachlamydiales</taxon>
        <taxon>Simkaniaceae</taxon>
        <taxon>Simkania</taxon>
    </lineage>
</organism>
<keyword evidence="8" id="KW-0282">Flagellum</keyword>
<evidence type="ECO:0000256" key="1">
    <source>
        <dbReference type="ARBA" id="ARBA00004651"/>
    </source>
</evidence>
<sequence length="298" mass="32883">MARRSHLAVRYNHFLQLLPMASMISSNILPEIIAKMPLIPFLSIFLLTFARIAPIAALAPFLAAKIMPAPVKVGLSVLLAGIFLPYVIALSTTQLQFDARFVLLALKEIFVGFIIGFLATIPFNVAASSGVIIDFQRGASSLMVQDPALQNQVSPLGILYNYTAIVLFFELGGLFIFFQLITLSYTALPPDKFINSQFFMHTNPFWVLSIDILNYIQTLAVQLAGPSLLVVLMTETFLGLCNRLAPQVQITFLGMSLKSVAGIAILVIAWSFILKEMGRDSISWFQNTIHDIIPLFGL</sequence>
<dbReference type="Proteomes" id="UP000722121">
    <property type="component" value="Unassembled WGS sequence"/>
</dbReference>
<keyword evidence="5 7" id="KW-1133">Transmembrane helix</keyword>
<evidence type="ECO:0000313" key="8">
    <source>
        <dbReference type="EMBL" id="MBN4066549.1"/>
    </source>
</evidence>
<comment type="subcellular location">
    <subcellularLocation>
        <location evidence="1">Cell membrane</location>
        <topology evidence="1">Multi-pass membrane protein</topology>
    </subcellularLocation>
</comment>
<feature type="transmembrane region" description="Helical" evidence="7">
    <location>
        <begin position="41"/>
        <end position="63"/>
    </location>
</feature>
<proteinExistence type="inferred from homology"/>
<dbReference type="PANTHER" id="PTHR30065:SF1">
    <property type="entry name" value="SURFACE PRESENTATION OF ANTIGENS PROTEIN SPAR"/>
    <property type="match status" value="1"/>
</dbReference>
<evidence type="ECO:0000256" key="6">
    <source>
        <dbReference type="ARBA" id="ARBA00023136"/>
    </source>
</evidence>
<keyword evidence="9" id="KW-1185">Reference proteome</keyword>
<comment type="caution">
    <text evidence="8">The sequence shown here is derived from an EMBL/GenBank/DDBJ whole genome shotgun (WGS) entry which is preliminary data.</text>
</comment>
<feature type="transmembrane region" description="Helical" evidence="7">
    <location>
        <begin position="109"/>
        <end position="133"/>
    </location>
</feature>
<keyword evidence="8" id="KW-0966">Cell projection</keyword>
<feature type="transmembrane region" description="Helical" evidence="7">
    <location>
        <begin position="159"/>
        <end position="181"/>
    </location>
</feature>